<feature type="transmembrane region" description="Helical" evidence="7">
    <location>
        <begin position="334"/>
        <end position="353"/>
    </location>
</feature>
<keyword evidence="3 7" id="KW-0812">Transmembrane</keyword>
<feature type="transmembrane region" description="Helical" evidence="7">
    <location>
        <begin position="67"/>
        <end position="89"/>
    </location>
</feature>
<evidence type="ECO:0000256" key="1">
    <source>
        <dbReference type="ARBA" id="ARBA00004370"/>
    </source>
</evidence>
<evidence type="ECO:0000256" key="4">
    <source>
        <dbReference type="ARBA" id="ARBA00022970"/>
    </source>
</evidence>
<evidence type="ECO:0000313" key="9">
    <source>
        <dbReference type="EMBL" id="KAK2079653.1"/>
    </source>
</evidence>
<feature type="transmembrane region" description="Helical" evidence="7">
    <location>
        <begin position="109"/>
        <end position="127"/>
    </location>
</feature>
<evidence type="ECO:0000256" key="7">
    <source>
        <dbReference type="SAM" id="Phobius"/>
    </source>
</evidence>
<evidence type="ECO:0000256" key="3">
    <source>
        <dbReference type="ARBA" id="ARBA00022692"/>
    </source>
</evidence>
<evidence type="ECO:0000256" key="5">
    <source>
        <dbReference type="ARBA" id="ARBA00022989"/>
    </source>
</evidence>
<keyword evidence="6 7" id="KW-0472">Membrane</keyword>
<proteinExistence type="predicted"/>
<evidence type="ECO:0000259" key="8">
    <source>
        <dbReference type="Pfam" id="PF01490"/>
    </source>
</evidence>
<name>A0AAD9MMH1_PROWI</name>
<evidence type="ECO:0000256" key="6">
    <source>
        <dbReference type="ARBA" id="ARBA00023136"/>
    </source>
</evidence>
<feature type="transmembrane region" description="Helical" evidence="7">
    <location>
        <begin position="177"/>
        <end position="198"/>
    </location>
</feature>
<protein>
    <recommendedName>
        <fullName evidence="8">Amino acid transporter transmembrane domain-containing protein</fullName>
    </recommendedName>
</protein>
<dbReference type="Pfam" id="PF01490">
    <property type="entry name" value="Aa_trans"/>
    <property type="match status" value="1"/>
</dbReference>
<comment type="subcellular location">
    <subcellularLocation>
        <location evidence="1">Membrane</location>
    </subcellularLocation>
</comment>
<feature type="transmembrane region" description="Helical" evidence="7">
    <location>
        <begin position="12"/>
        <end position="35"/>
    </location>
</feature>
<dbReference type="GO" id="GO:0016020">
    <property type="term" value="C:membrane"/>
    <property type="evidence" value="ECO:0007669"/>
    <property type="project" value="UniProtKB-SubCell"/>
</dbReference>
<organism evidence="9 10">
    <name type="scientific">Prototheca wickerhamii</name>
    <dbReference type="NCBI Taxonomy" id="3111"/>
    <lineage>
        <taxon>Eukaryota</taxon>
        <taxon>Viridiplantae</taxon>
        <taxon>Chlorophyta</taxon>
        <taxon>core chlorophytes</taxon>
        <taxon>Trebouxiophyceae</taxon>
        <taxon>Chlorellales</taxon>
        <taxon>Chlorellaceae</taxon>
        <taxon>Prototheca</taxon>
    </lineage>
</organism>
<feature type="transmembrane region" description="Helical" evidence="7">
    <location>
        <begin position="261"/>
        <end position="287"/>
    </location>
</feature>
<dbReference type="PANTHER" id="PTHR48017">
    <property type="entry name" value="OS05G0424000 PROTEIN-RELATED"/>
    <property type="match status" value="1"/>
</dbReference>
<feature type="transmembrane region" description="Helical" evidence="7">
    <location>
        <begin position="365"/>
        <end position="389"/>
    </location>
</feature>
<feature type="transmembrane region" description="Helical" evidence="7">
    <location>
        <begin position="134"/>
        <end position="157"/>
    </location>
</feature>
<accession>A0AAD9MMH1</accession>
<feature type="domain" description="Amino acid transporter transmembrane" evidence="8">
    <location>
        <begin position="1"/>
        <end position="389"/>
    </location>
</feature>
<keyword evidence="4" id="KW-0029">Amino-acid transport</keyword>
<evidence type="ECO:0000256" key="2">
    <source>
        <dbReference type="ARBA" id="ARBA00022448"/>
    </source>
</evidence>
<dbReference type="Proteomes" id="UP001255856">
    <property type="component" value="Unassembled WGS sequence"/>
</dbReference>
<evidence type="ECO:0000313" key="10">
    <source>
        <dbReference type="Proteomes" id="UP001255856"/>
    </source>
</evidence>
<reference evidence="9" key="1">
    <citation type="submission" date="2021-01" db="EMBL/GenBank/DDBJ databases">
        <authorList>
            <person name="Eckstrom K.M.E."/>
        </authorList>
    </citation>
    <scope>NUCLEOTIDE SEQUENCE</scope>
    <source>
        <strain evidence="9">UVCC 0001</strain>
    </source>
</reference>
<feature type="transmembrane region" description="Helical" evidence="7">
    <location>
        <begin position="219"/>
        <end position="241"/>
    </location>
</feature>
<keyword evidence="10" id="KW-1185">Reference proteome</keyword>
<dbReference type="AlphaFoldDB" id="A0AAD9MMH1"/>
<dbReference type="InterPro" id="IPR013057">
    <property type="entry name" value="AA_transpt_TM"/>
</dbReference>
<keyword evidence="5 7" id="KW-1133">Transmembrane helix</keyword>
<feature type="transmembrane region" description="Helical" evidence="7">
    <location>
        <begin position="308"/>
        <end position="328"/>
    </location>
</feature>
<dbReference type="EMBL" id="JASFZW010000002">
    <property type="protein sequence ID" value="KAK2079653.1"/>
    <property type="molecule type" value="Genomic_DNA"/>
</dbReference>
<comment type="caution">
    <text evidence="9">The sequence shown here is derived from an EMBL/GenBank/DDBJ whole genome shotgun (WGS) entry which is preliminary data.</text>
</comment>
<gene>
    <name evidence="9" type="ORF">QBZ16_002048</name>
</gene>
<keyword evidence="2" id="KW-0813">Transport</keyword>
<dbReference type="GO" id="GO:0006865">
    <property type="term" value="P:amino acid transport"/>
    <property type="evidence" value="ECO:0007669"/>
    <property type="project" value="UniProtKB-KW"/>
</dbReference>
<sequence>MGAGVLSLPNVFSWMGWVGGPICIVFFYLCTLYLSNRLAETMEWKGKRASTYREAVRTILVREGERAALACGWLQLGTLTLVTFAYYIAAGTSGRAALKALDHYGSNEGIWPVVLVFAGLQMVLVQIPSLDAAWLPSAIGSAMSLAYSAIALGLSAAKAGNNLGSATGRDDVTIAEKAFGVLNSIGALAFAFNFSALLPEIQNTIREPPSATKSMQSAAGYSITFVFIFYTGVASAGYAAFGDEVAGSILAQPDIGPAWTIVLANILIFVHMLAAAQLFSQVIFGALELQLHAWWPSLRAMRSWLLRLVVRSAAVCIWAVLACIVPLFTDFVGLVGALAYWPTFVLFPLGMWVRMHATSKRRYVFYHTLSAVLLALSVAALIGSIRSIIVDAGEYRLFH</sequence>